<dbReference type="EMBL" id="JBHLWO010000002">
    <property type="protein sequence ID" value="MFC0319387.1"/>
    <property type="molecule type" value="Genomic_DNA"/>
</dbReference>
<dbReference type="InterPro" id="IPR014711">
    <property type="entry name" value="TopoI_cat_a-hlx-sub_euk"/>
</dbReference>
<dbReference type="InterPro" id="IPR001631">
    <property type="entry name" value="TopoI"/>
</dbReference>
<dbReference type="SUPFAM" id="SSF55869">
    <property type="entry name" value="DNA topoisomerase I domain"/>
    <property type="match status" value="1"/>
</dbReference>
<comment type="catalytic activity">
    <reaction evidence="1">
        <text>ATP-independent breakage of single-stranded DNA, followed by passage and rejoining.</text>
        <dbReference type="EC" id="5.6.2.1"/>
    </reaction>
</comment>
<sequence>MLKVSKQQLRYCNDSSDGYTRVKKGKGYCYLDINKKPIVDKELIKRIKSLVIPPAWKNVWISPYDNGHLQATGLDDKGRKQYLYHPLWNETREKHKINRILAFGKVLPSLREAITADCRQRNLGKDRVSAIALSIMENTLMRAGNDRYRRENNSYGLTTLRSRHVKIEGQIVTFNFTGKKGKKHNIKLSNRSLTKRLRQVMEIPGQEVFQYYNDDQEICSLDSGDLNEYIQRHTGQNFTSKDFRTWYATLWAFKYLLELSTEEQQVKSYKKNLNACLDFVAKKLGNTRAVCRASYVCNDLIDAYLAGSLQSYLRKTTSDEVKSLPIHEVEPLLITFLHNLKKSQQILLRLTS</sequence>
<keyword evidence="5" id="KW-0238">DNA-binding</keyword>
<dbReference type="InterPro" id="IPR035447">
    <property type="entry name" value="DNA_topo_I_N_sf"/>
</dbReference>
<comment type="caution">
    <text evidence="9">The sequence shown here is derived from an EMBL/GenBank/DDBJ whole genome shotgun (WGS) entry which is preliminary data.</text>
</comment>
<protein>
    <recommendedName>
        <fullName evidence="3">DNA topoisomerase</fullName>
        <ecNumber evidence="3">5.6.2.1</ecNumber>
    </recommendedName>
</protein>
<feature type="domain" description="DNA topoisomerase I catalytic core eukaryotic-type" evidence="7">
    <location>
        <begin position="90"/>
        <end position="291"/>
    </location>
</feature>
<organism evidence="9 10">
    <name type="scientific">Olivibacter oleidegradans</name>
    <dbReference type="NCBI Taxonomy" id="760123"/>
    <lineage>
        <taxon>Bacteria</taxon>
        <taxon>Pseudomonadati</taxon>
        <taxon>Bacteroidota</taxon>
        <taxon>Sphingobacteriia</taxon>
        <taxon>Sphingobacteriales</taxon>
        <taxon>Sphingobacteriaceae</taxon>
        <taxon>Olivibacter</taxon>
    </lineage>
</organism>
<dbReference type="PRINTS" id="PR00416">
    <property type="entry name" value="EUTPISMRASEI"/>
</dbReference>
<dbReference type="InterPro" id="IPR049331">
    <property type="entry name" value="Top1B_N_bact"/>
</dbReference>
<evidence type="ECO:0000256" key="5">
    <source>
        <dbReference type="ARBA" id="ARBA00023125"/>
    </source>
</evidence>
<evidence type="ECO:0000259" key="7">
    <source>
        <dbReference type="Pfam" id="PF01028"/>
    </source>
</evidence>
<evidence type="ECO:0000256" key="4">
    <source>
        <dbReference type="ARBA" id="ARBA00023029"/>
    </source>
</evidence>
<dbReference type="Gene3D" id="3.90.15.10">
    <property type="entry name" value="Topoisomerase I, Chain A, domain 3"/>
    <property type="match status" value="1"/>
</dbReference>
<feature type="domain" description="DNA topoisomerase IB N-terminal" evidence="8">
    <location>
        <begin position="27"/>
        <end position="75"/>
    </location>
</feature>
<dbReference type="Gene3D" id="1.10.132.120">
    <property type="match status" value="1"/>
</dbReference>
<evidence type="ECO:0000256" key="1">
    <source>
        <dbReference type="ARBA" id="ARBA00000213"/>
    </source>
</evidence>
<dbReference type="InterPro" id="IPR011010">
    <property type="entry name" value="DNA_brk_join_enz"/>
</dbReference>
<keyword evidence="10" id="KW-1185">Reference proteome</keyword>
<name>A0ABV6HL89_9SPHI</name>
<dbReference type="Proteomes" id="UP001589774">
    <property type="component" value="Unassembled WGS sequence"/>
</dbReference>
<reference evidence="9 10" key="1">
    <citation type="submission" date="2024-09" db="EMBL/GenBank/DDBJ databases">
        <authorList>
            <person name="Sun Q."/>
            <person name="Mori K."/>
        </authorList>
    </citation>
    <scope>NUCLEOTIDE SEQUENCE [LARGE SCALE GENOMIC DNA]</scope>
    <source>
        <strain evidence="9 10">CCM 7765</strain>
    </source>
</reference>
<comment type="similarity">
    <text evidence="2">Belongs to the type IB topoisomerase family.</text>
</comment>
<accession>A0ABV6HL89</accession>
<keyword evidence="4" id="KW-0799">Topoisomerase</keyword>
<gene>
    <name evidence="9" type="ORF">ACFFI0_13795</name>
</gene>
<evidence type="ECO:0000256" key="3">
    <source>
        <dbReference type="ARBA" id="ARBA00012891"/>
    </source>
</evidence>
<keyword evidence="6" id="KW-0413">Isomerase</keyword>
<evidence type="ECO:0000313" key="10">
    <source>
        <dbReference type="Proteomes" id="UP001589774"/>
    </source>
</evidence>
<dbReference type="PROSITE" id="PS52038">
    <property type="entry name" value="TOPO_IB_2"/>
    <property type="match status" value="1"/>
</dbReference>
<evidence type="ECO:0000256" key="6">
    <source>
        <dbReference type="ARBA" id="ARBA00023235"/>
    </source>
</evidence>
<evidence type="ECO:0000256" key="2">
    <source>
        <dbReference type="ARBA" id="ARBA00006645"/>
    </source>
</evidence>
<proteinExistence type="inferred from homology"/>
<dbReference type="Gene3D" id="3.30.66.10">
    <property type="entry name" value="DNA topoisomerase I domain"/>
    <property type="match status" value="1"/>
</dbReference>
<dbReference type="Pfam" id="PF21338">
    <property type="entry name" value="Top1B_N_bact"/>
    <property type="match status" value="1"/>
</dbReference>
<dbReference type="EC" id="5.6.2.1" evidence="3"/>
<dbReference type="RefSeq" id="WP_130855985.1">
    <property type="nucleotide sequence ID" value="NZ_JBHLWO010000002.1"/>
</dbReference>
<dbReference type="Pfam" id="PF01028">
    <property type="entry name" value="Topoisom_I"/>
    <property type="match status" value="1"/>
</dbReference>
<dbReference type="InterPro" id="IPR013500">
    <property type="entry name" value="TopoI_cat_euk"/>
</dbReference>
<evidence type="ECO:0000313" key="9">
    <source>
        <dbReference type="EMBL" id="MFC0319387.1"/>
    </source>
</evidence>
<evidence type="ECO:0000259" key="8">
    <source>
        <dbReference type="Pfam" id="PF21338"/>
    </source>
</evidence>
<dbReference type="SUPFAM" id="SSF56349">
    <property type="entry name" value="DNA breaking-rejoining enzymes"/>
    <property type="match status" value="1"/>
</dbReference>